<dbReference type="GO" id="GO:0004427">
    <property type="term" value="F:inorganic diphosphate phosphatase activity"/>
    <property type="evidence" value="ECO:0007669"/>
    <property type="project" value="UniProtKB-EC"/>
</dbReference>
<reference evidence="8 9" key="1">
    <citation type="submission" date="2023-01" db="EMBL/GenBank/DDBJ databases">
        <title>Analysis of 21 Apiospora genomes using comparative genomics revels a genus with tremendous synthesis potential of carbohydrate active enzymes and secondary metabolites.</title>
        <authorList>
            <person name="Sorensen T."/>
        </authorList>
    </citation>
    <scope>NUCLEOTIDE SEQUENCE [LARGE SCALE GENOMIC DNA]</scope>
    <source>
        <strain evidence="8 9">CBS 117206</strain>
    </source>
</reference>
<keyword evidence="5" id="KW-0378">Hydrolase</keyword>
<dbReference type="PANTHER" id="PTHR10286">
    <property type="entry name" value="INORGANIC PYROPHOSPHATASE"/>
    <property type="match status" value="1"/>
</dbReference>
<comment type="cofactor">
    <cofactor evidence="1">
        <name>Mg(2+)</name>
        <dbReference type="ChEBI" id="CHEBI:18420"/>
    </cofactor>
</comment>
<keyword evidence="9" id="KW-1185">Reference proteome</keyword>
<name>A0AAW0R2W0_9PEZI</name>
<evidence type="ECO:0000256" key="3">
    <source>
        <dbReference type="ARBA" id="ARBA00012146"/>
    </source>
</evidence>
<evidence type="ECO:0000256" key="4">
    <source>
        <dbReference type="ARBA" id="ARBA00022723"/>
    </source>
</evidence>
<feature type="region of interest" description="Disordered" evidence="7">
    <location>
        <begin position="291"/>
        <end position="319"/>
    </location>
</feature>
<dbReference type="Proteomes" id="UP001392437">
    <property type="component" value="Unassembled WGS sequence"/>
</dbReference>
<sequence>MPASNTTSNYTLRKAGQPFTANHRIWFERHGQPISPFHDIPLRAHDGEGSLNMVVEIPRWTNAKFEITRGERINPIGQNVKKGQLRFTNNCFPYRGYLWNYGAFPQTWEDPHHVHPDTGLPGDNDPLDVLDIGHAIGTTGEVKRVKVLGIIGLLDGGETDWKVIAIDLRDALADKVNDIDDVEEYFPGLLDATRDFFRIYKIPDGEEPNEFALSGKFMNKRGSETNTPEPQRYALSVIASCQVAWKRLIFGAAGRGDISMYVLGHPNQTVFSGLFMAAFCAWTQLTRISSSQSENTTLSGTPGKIDPDDLDLPPNEDLPPADITLDEDWHFISRKELDLTTGWVSVDAE</sequence>
<dbReference type="EMBL" id="JAQQWP010000003">
    <property type="protein sequence ID" value="KAK8123292.1"/>
    <property type="molecule type" value="Genomic_DNA"/>
</dbReference>
<dbReference type="EC" id="3.6.1.1" evidence="3"/>
<dbReference type="CDD" id="cd00412">
    <property type="entry name" value="pyrophosphatase"/>
    <property type="match status" value="1"/>
</dbReference>
<evidence type="ECO:0000256" key="6">
    <source>
        <dbReference type="ARBA" id="ARBA00022842"/>
    </source>
</evidence>
<evidence type="ECO:0000256" key="1">
    <source>
        <dbReference type="ARBA" id="ARBA00001946"/>
    </source>
</evidence>
<dbReference type="GO" id="GO:0006796">
    <property type="term" value="P:phosphate-containing compound metabolic process"/>
    <property type="evidence" value="ECO:0007669"/>
    <property type="project" value="InterPro"/>
</dbReference>
<dbReference type="InterPro" id="IPR036649">
    <property type="entry name" value="Pyrophosphatase_sf"/>
</dbReference>
<dbReference type="Gene3D" id="3.90.80.10">
    <property type="entry name" value="Inorganic pyrophosphatase"/>
    <property type="match status" value="1"/>
</dbReference>
<evidence type="ECO:0000256" key="2">
    <source>
        <dbReference type="ARBA" id="ARBA00006220"/>
    </source>
</evidence>
<gene>
    <name evidence="8" type="ORF">PG999_003210</name>
</gene>
<dbReference type="GO" id="GO:0000287">
    <property type="term" value="F:magnesium ion binding"/>
    <property type="evidence" value="ECO:0007669"/>
    <property type="project" value="InterPro"/>
</dbReference>
<feature type="compositionally biased region" description="Polar residues" evidence="7">
    <location>
        <begin position="291"/>
        <end position="300"/>
    </location>
</feature>
<evidence type="ECO:0000256" key="7">
    <source>
        <dbReference type="SAM" id="MobiDB-lite"/>
    </source>
</evidence>
<keyword evidence="6" id="KW-0460">Magnesium</keyword>
<dbReference type="Pfam" id="PF00719">
    <property type="entry name" value="Pyrophosphatase"/>
    <property type="match status" value="1"/>
</dbReference>
<accession>A0AAW0R2W0</accession>
<dbReference type="PROSITE" id="PS00387">
    <property type="entry name" value="PPASE"/>
    <property type="match status" value="1"/>
</dbReference>
<dbReference type="AlphaFoldDB" id="A0AAW0R2W0"/>
<protein>
    <recommendedName>
        <fullName evidence="3">inorganic diphosphatase</fullName>
        <ecNumber evidence="3">3.6.1.1</ecNumber>
    </recommendedName>
</protein>
<evidence type="ECO:0000313" key="8">
    <source>
        <dbReference type="EMBL" id="KAK8123292.1"/>
    </source>
</evidence>
<evidence type="ECO:0000313" key="9">
    <source>
        <dbReference type="Proteomes" id="UP001392437"/>
    </source>
</evidence>
<comment type="caution">
    <text evidence="8">The sequence shown here is derived from an EMBL/GenBank/DDBJ whole genome shotgun (WGS) entry which is preliminary data.</text>
</comment>
<keyword evidence="4" id="KW-0479">Metal-binding</keyword>
<comment type="similarity">
    <text evidence="2">Belongs to the PPase family.</text>
</comment>
<evidence type="ECO:0000256" key="5">
    <source>
        <dbReference type="ARBA" id="ARBA00022801"/>
    </source>
</evidence>
<dbReference type="GO" id="GO:0005737">
    <property type="term" value="C:cytoplasm"/>
    <property type="evidence" value="ECO:0007669"/>
    <property type="project" value="InterPro"/>
</dbReference>
<dbReference type="SUPFAM" id="SSF50324">
    <property type="entry name" value="Inorganic pyrophosphatase"/>
    <property type="match status" value="1"/>
</dbReference>
<organism evidence="8 9">
    <name type="scientific">Apiospora kogelbergensis</name>
    <dbReference type="NCBI Taxonomy" id="1337665"/>
    <lineage>
        <taxon>Eukaryota</taxon>
        <taxon>Fungi</taxon>
        <taxon>Dikarya</taxon>
        <taxon>Ascomycota</taxon>
        <taxon>Pezizomycotina</taxon>
        <taxon>Sordariomycetes</taxon>
        <taxon>Xylariomycetidae</taxon>
        <taxon>Amphisphaeriales</taxon>
        <taxon>Apiosporaceae</taxon>
        <taxon>Apiospora</taxon>
    </lineage>
</organism>
<dbReference type="InterPro" id="IPR008162">
    <property type="entry name" value="Pyrophosphatase"/>
</dbReference>
<proteinExistence type="inferred from homology"/>